<dbReference type="EMBL" id="JABBFW010000005">
    <property type="protein sequence ID" value="NML15302.1"/>
    <property type="molecule type" value="Genomic_DNA"/>
</dbReference>
<feature type="domain" description="Putative Flp pilus-assembly TadG-like N-terminal" evidence="1">
    <location>
        <begin position="16"/>
        <end position="62"/>
    </location>
</feature>
<accession>A0A848F7G2</accession>
<dbReference type="InterPro" id="IPR028087">
    <property type="entry name" value="Tad_N"/>
</dbReference>
<dbReference type="RefSeq" id="WP_169160197.1">
    <property type="nucleotide sequence ID" value="NZ_JABBFW010000005.1"/>
</dbReference>
<dbReference type="AlphaFoldDB" id="A0A848F7G2"/>
<keyword evidence="3" id="KW-1185">Reference proteome</keyword>
<evidence type="ECO:0000313" key="3">
    <source>
        <dbReference type="Proteomes" id="UP000574067"/>
    </source>
</evidence>
<gene>
    <name evidence="2" type="ORF">HHL10_09950</name>
</gene>
<comment type="caution">
    <text evidence="2">The sequence shown here is derived from an EMBL/GenBank/DDBJ whole genome shotgun (WGS) entry which is preliminary data.</text>
</comment>
<sequence length="185" mass="19098">MARRRLASPQRRAQQGAVAVMFALSLVVLMGFAGLALDGGRLYVNKAELQNAADACALAAAQVLPPNGVIPAATFELARNAGRTVAMRNSFDLQSSSVSSDDVTVEFATAPVDAAWTGNAAEASANDARIARCTVAPASLALWIMPVLRITSARVSARAAATLAIFTPNCAPGPARCTVMASLVQ</sequence>
<protein>
    <recommendedName>
        <fullName evidence="1">Putative Flp pilus-assembly TadG-like N-terminal domain-containing protein</fullName>
    </recommendedName>
</protein>
<proteinExistence type="predicted"/>
<dbReference type="Pfam" id="PF13400">
    <property type="entry name" value="Tad"/>
    <property type="match status" value="1"/>
</dbReference>
<evidence type="ECO:0000313" key="2">
    <source>
        <dbReference type="EMBL" id="NML15302.1"/>
    </source>
</evidence>
<organism evidence="2 3">
    <name type="scientific">Azohydromonas caseinilytica</name>
    <dbReference type="NCBI Taxonomy" id="2728836"/>
    <lineage>
        <taxon>Bacteria</taxon>
        <taxon>Pseudomonadati</taxon>
        <taxon>Pseudomonadota</taxon>
        <taxon>Betaproteobacteria</taxon>
        <taxon>Burkholderiales</taxon>
        <taxon>Sphaerotilaceae</taxon>
        <taxon>Azohydromonas</taxon>
    </lineage>
</organism>
<reference evidence="2 3" key="1">
    <citation type="submission" date="2020-04" db="EMBL/GenBank/DDBJ databases">
        <title>Azohydromonas sp. isolated from soil.</title>
        <authorList>
            <person name="Dahal R.H."/>
        </authorList>
    </citation>
    <scope>NUCLEOTIDE SEQUENCE [LARGE SCALE GENOMIC DNA]</scope>
    <source>
        <strain evidence="2 3">G-1-1-14</strain>
    </source>
</reference>
<dbReference type="Proteomes" id="UP000574067">
    <property type="component" value="Unassembled WGS sequence"/>
</dbReference>
<name>A0A848F7G2_9BURK</name>
<evidence type="ECO:0000259" key="1">
    <source>
        <dbReference type="Pfam" id="PF13400"/>
    </source>
</evidence>